<evidence type="ECO:0000259" key="9">
    <source>
        <dbReference type="Pfam" id="PF12819"/>
    </source>
</evidence>
<dbReference type="GO" id="GO:0016301">
    <property type="term" value="F:kinase activity"/>
    <property type="evidence" value="ECO:0007669"/>
    <property type="project" value="UniProtKB-KW"/>
</dbReference>
<keyword evidence="7" id="KW-0472">Membrane</keyword>
<dbReference type="InterPro" id="IPR024788">
    <property type="entry name" value="Malectin-like_Carb-bd_dom"/>
</dbReference>
<evidence type="ECO:0000313" key="10">
    <source>
        <dbReference type="EMBL" id="KMZ56898.1"/>
    </source>
</evidence>
<keyword evidence="5" id="KW-0677">Repeat</keyword>
<evidence type="ECO:0000256" key="5">
    <source>
        <dbReference type="ARBA" id="ARBA00022737"/>
    </source>
</evidence>
<evidence type="ECO:0000259" key="8">
    <source>
        <dbReference type="Pfam" id="PF08263"/>
    </source>
</evidence>
<evidence type="ECO:0000256" key="4">
    <source>
        <dbReference type="ARBA" id="ARBA00022729"/>
    </source>
</evidence>
<evidence type="ECO:0000256" key="7">
    <source>
        <dbReference type="ARBA" id="ARBA00023136"/>
    </source>
</evidence>
<dbReference type="Pfam" id="PF08263">
    <property type="entry name" value="LRRNT_2"/>
    <property type="match status" value="1"/>
</dbReference>
<dbReference type="OMA" id="GWKYMIR"/>
<comment type="subcellular location">
    <subcellularLocation>
        <location evidence="1">Membrane</location>
        <topology evidence="1">Single-pass membrane protein</topology>
    </subcellularLocation>
</comment>
<proteinExistence type="predicted"/>
<feature type="domain" description="Malectin-like" evidence="9">
    <location>
        <begin position="17"/>
        <end position="333"/>
    </location>
</feature>
<dbReference type="GO" id="GO:0016020">
    <property type="term" value="C:membrane"/>
    <property type="evidence" value="ECO:0007669"/>
    <property type="project" value="UniProtKB-SubCell"/>
</dbReference>
<dbReference type="OrthoDB" id="1394818at2759"/>
<dbReference type="PANTHER" id="PTHR45631">
    <property type="entry name" value="OS07G0107800 PROTEIN-RELATED"/>
    <property type="match status" value="1"/>
</dbReference>
<keyword evidence="10" id="KW-0418">Kinase</keyword>
<dbReference type="EMBL" id="LFYR01002110">
    <property type="protein sequence ID" value="KMZ56898.1"/>
    <property type="molecule type" value="Genomic_DNA"/>
</dbReference>
<protein>
    <submittedName>
        <fullName evidence="10">Leucine-rich repeat protein kinase family protein</fullName>
    </submittedName>
</protein>
<feature type="domain" description="Leucine-rich repeat-containing N-terminal plant-type" evidence="8">
    <location>
        <begin position="344"/>
        <end position="381"/>
    </location>
</feature>
<comment type="caution">
    <text evidence="10">The sequence shown here is derived from an EMBL/GenBank/DDBJ whole genome shotgun (WGS) entry which is preliminary data.</text>
</comment>
<dbReference type="STRING" id="29655.A0A0K9NJV0"/>
<organism evidence="10 11">
    <name type="scientific">Zostera marina</name>
    <name type="common">Eelgrass</name>
    <dbReference type="NCBI Taxonomy" id="29655"/>
    <lineage>
        <taxon>Eukaryota</taxon>
        <taxon>Viridiplantae</taxon>
        <taxon>Streptophyta</taxon>
        <taxon>Embryophyta</taxon>
        <taxon>Tracheophyta</taxon>
        <taxon>Spermatophyta</taxon>
        <taxon>Magnoliopsida</taxon>
        <taxon>Liliopsida</taxon>
        <taxon>Zosteraceae</taxon>
        <taxon>Zostera</taxon>
    </lineage>
</organism>
<evidence type="ECO:0000313" key="11">
    <source>
        <dbReference type="Proteomes" id="UP000036987"/>
    </source>
</evidence>
<dbReference type="AlphaFoldDB" id="A0A0K9NJV0"/>
<name>A0A0K9NJV0_ZOSMR</name>
<dbReference type="InterPro" id="IPR001611">
    <property type="entry name" value="Leu-rich_rpt"/>
</dbReference>
<dbReference type="Pfam" id="PF00560">
    <property type="entry name" value="LRR_1"/>
    <property type="match status" value="2"/>
</dbReference>
<dbReference type="Pfam" id="PF12819">
    <property type="entry name" value="Malectin_like"/>
    <property type="match status" value="1"/>
</dbReference>
<dbReference type="Proteomes" id="UP000036987">
    <property type="component" value="Unassembled WGS sequence"/>
</dbReference>
<keyword evidence="11" id="KW-1185">Reference proteome</keyword>
<dbReference type="SUPFAM" id="SSF52058">
    <property type="entry name" value="L domain-like"/>
    <property type="match status" value="1"/>
</dbReference>
<dbReference type="InterPro" id="IPR013210">
    <property type="entry name" value="LRR_N_plant-typ"/>
</dbReference>
<sequence length="513" mass="56655">MTVGIVAAAVEPKFTLINCGSTERINISGIVWLSDESYSLSGTPRNLTIPGLSPTLSTLRSFPYRKSDGPRKFCYRIHIYSNATYLIRATFFYGAPSPPVFDLLLDGTLWTVVNTTADYERDLASYYEIIYRPVRPKTVSLCLAGTDYTEGNLFISSIEMVILDPSAYNATDFESYALGLISRSAFGYAGPMLRLPDDKFNRFWQPFTDGGNSIQTSDNIYASGFWNSPPSKLFKTSLVAKNGNSLQLQWPPVQLPTSSYYISFYFLETSSVNSDKFDIYLNDDIFFKDLNPTLSGISVFSPNWTLSGSSTLRLVSSAESNLPPSINGGEIFRILNVGYTSLTRDITALLEIKKLFENPPSGWEGDPCFPEKYRWTGITCSEGSKDLNPSRGPRVTSMDLSNLGISGSLSIWVSNLTALSDILVGNNSLKGTIPDLTKLKQLKRLHLQDNQFSGELPFSLGEIDSLQELFVQNNNLTGEIPPSLIRDGLVLRTFGNRFSSAPALSPTSSNSTI</sequence>
<accession>A0A0K9NJV0</accession>
<keyword evidence="10" id="KW-0808">Transferase</keyword>
<evidence type="ECO:0000256" key="1">
    <source>
        <dbReference type="ARBA" id="ARBA00004167"/>
    </source>
</evidence>
<dbReference type="InterPro" id="IPR032675">
    <property type="entry name" value="LRR_dom_sf"/>
</dbReference>
<dbReference type="Gene3D" id="3.80.10.10">
    <property type="entry name" value="Ribonuclease Inhibitor"/>
    <property type="match status" value="1"/>
</dbReference>
<keyword evidence="3" id="KW-0812">Transmembrane</keyword>
<evidence type="ECO:0000256" key="2">
    <source>
        <dbReference type="ARBA" id="ARBA00022614"/>
    </source>
</evidence>
<dbReference type="FunFam" id="3.80.10.10:FF:000129">
    <property type="entry name" value="Leucine-rich repeat receptor-like kinase"/>
    <property type="match status" value="1"/>
</dbReference>
<keyword evidence="6" id="KW-1133">Transmembrane helix</keyword>
<evidence type="ECO:0000256" key="6">
    <source>
        <dbReference type="ARBA" id="ARBA00022989"/>
    </source>
</evidence>
<reference evidence="11" key="1">
    <citation type="journal article" date="2016" name="Nature">
        <title>The genome of the seagrass Zostera marina reveals angiosperm adaptation to the sea.</title>
        <authorList>
            <person name="Olsen J.L."/>
            <person name="Rouze P."/>
            <person name="Verhelst B."/>
            <person name="Lin Y.-C."/>
            <person name="Bayer T."/>
            <person name="Collen J."/>
            <person name="Dattolo E."/>
            <person name="De Paoli E."/>
            <person name="Dittami S."/>
            <person name="Maumus F."/>
            <person name="Michel G."/>
            <person name="Kersting A."/>
            <person name="Lauritano C."/>
            <person name="Lohaus R."/>
            <person name="Toepel M."/>
            <person name="Tonon T."/>
            <person name="Vanneste K."/>
            <person name="Amirebrahimi M."/>
            <person name="Brakel J."/>
            <person name="Bostroem C."/>
            <person name="Chovatia M."/>
            <person name="Grimwood J."/>
            <person name="Jenkins J.W."/>
            <person name="Jueterbock A."/>
            <person name="Mraz A."/>
            <person name="Stam W.T."/>
            <person name="Tice H."/>
            <person name="Bornberg-Bauer E."/>
            <person name="Green P.J."/>
            <person name="Pearson G.A."/>
            <person name="Procaccini G."/>
            <person name="Duarte C.M."/>
            <person name="Schmutz J."/>
            <person name="Reusch T.B.H."/>
            <person name="Van de Peer Y."/>
        </authorList>
    </citation>
    <scope>NUCLEOTIDE SEQUENCE [LARGE SCALE GENOMIC DNA]</scope>
    <source>
        <strain evidence="11">cv. Finnish</strain>
    </source>
</reference>
<dbReference type="PANTHER" id="PTHR45631:SF3">
    <property type="entry name" value="OS05G0393100 PROTEIN"/>
    <property type="match status" value="1"/>
</dbReference>
<gene>
    <name evidence="10" type="ORF">ZOSMA_8G00420</name>
</gene>
<keyword evidence="4" id="KW-0732">Signal</keyword>
<evidence type="ECO:0000256" key="3">
    <source>
        <dbReference type="ARBA" id="ARBA00022692"/>
    </source>
</evidence>
<keyword evidence="2" id="KW-0433">Leucine-rich repeat</keyword>